<evidence type="ECO:0000259" key="3">
    <source>
        <dbReference type="PROSITE" id="PS50113"/>
    </source>
</evidence>
<feature type="coiled-coil region" evidence="1">
    <location>
        <begin position="261"/>
        <end position="295"/>
    </location>
</feature>
<dbReference type="Proteomes" id="UP001431449">
    <property type="component" value="Unassembled WGS sequence"/>
</dbReference>
<evidence type="ECO:0000259" key="4">
    <source>
        <dbReference type="PROSITE" id="PS50887"/>
    </source>
</evidence>
<dbReference type="NCBIfam" id="TIGR00254">
    <property type="entry name" value="GGDEF"/>
    <property type="match status" value="1"/>
</dbReference>
<gene>
    <name evidence="5" type="ORF">M0G41_01370</name>
</gene>
<organism evidence="5 6">
    <name type="scientific">Pseudomarimonas salicorniae</name>
    <dbReference type="NCBI Taxonomy" id="2933270"/>
    <lineage>
        <taxon>Bacteria</taxon>
        <taxon>Pseudomonadati</taxon>
        <taxon>Pseudomonadota</taxon>
        <taxon>Gammaproteobacteria</taxon>
        <taxon>Lysobacterales</taxon>
        <taxon>Lysobacteraceae</taxon>
        <taxon>Pseudomarimonas</taxon>
    </lineage>
</organism>
<dbReference type="InterPro" id="IPR000160">
    <property type="entry name" value="GGDEF_dom"/>
</dbReference>
<comment type="caution">
    <text evidence="5">The sequence shown here is derived from an EMBL/GenBank/DDBJ whole genome shotgun (WGS) entry which is preliminary data.</text>
</comment>
<dbReference type="Pfam" id="PF13426">
    <property type="entry name" value="PAS_9"/>
    <property type="match status" value="1"/>
</dbReference>
<feature type="domain" description="PAC" evidence="3">
    <location>
        <begin position="212"/>
        <end position="266"/>
    </location>
</feature>
<dbReference type="PANTHER" id="PTHR46663:SF3">
    <property type="entry name" value="SLL0267 PROTEIN"/>
    <property type="match status" value="1"/>
</dbReference>
<keyword evidence="6" id="KW-1185">Reference proteome</keyword>
<dbReference type="Gene3D" id="3.30.70.270">
    <property type="match status" value="1"/>
</dbReference>
<dbReference type="InterPro" id="IPR052163">
    <property type="entry name" value="DGC-Regulatory_Protein"/>
</dbReference>
<name>A0ABT0GCP4_9GAMM</name>
<dbReference type="PANTHER" id="PTHR46663">
    <property type="entry name" value="DIGUANYLATE CYCLASE DGCT-RELATED"/>
    <property type="match status" value="1"/>
</dbReference>
<feature type="domain" description="PAS" evidence="2">
    <location>
        <begin position="134"/>
        <end position="187"/>
    </location>
</feature>
<dbReference type="PROSITE" id="PS50887">
    <property type="entry name" value="GGDEF"/>
    <property type="match status" value="1"/>
</dbReference>
<dbReference type="InterPro" id="IPR029787">
    <property type="entry name" value="Nucleotide_cyclase"/>
</dbReference>
<dbReference type="NCBIfam" id="TIGR00229">
    <property type="entry name" value="sensory_box"/>
    <property type="match status" value="1"/>
</dbReference>
<protein>
    <submittedName>
        <fullName evidence="5">Diguanylate cyclase</fullName>
        <ecNumber evidence="5">2.7.7.65</ecNumber>
    </submittedName>
</protein>
<evidence type="ECO:0000259" key="2">
    <source>
        <dbReference type="PROSITE" id="PS50112"/>
    </source>
</evidence>
<dbReference type="PROSITE" id="PS50113">
    <property type="entry name" value="PAC"/>
    <property type="match status" value="1"/>
</dbReference>
<reference evidence="5" key="1">
    <citation type="submission" date="2022-04" db="EMBL/GenBank/DDBJ databases">
        <title>Lysobacter sp. CAU 1642 isolated from sea sand.</title>
        <authorList>
            <person name="Kim W."/>
        </authorList>
    </citation>
    <scope>NUCLEOTIDE SEQUENCE</scope>
    <source>
        <strain evidence="5">CAU 1642</strain>
    </source>
</reference>
<dbReference type="RefSeq" id="WP_248204390.1">
    <property type="nucleotide sequence ID" value="NZ_JALNMH010000001.1"/>
</dbReference>
<evidence type="ECO:0000313" key="6">
    <source>
        <dbReference type="Proteomes" id="UP001431449"/>
    </source>
</evidence>
<accession>A0ABT0GCP4</accession>
<dbReference type="InterPro" id="IPR000014">
    <property type="entry name" value="PAS"/>
</dbReference>
<keyword evidence="5" id="KW-0548">Nucleotidyltransferase</keyword>
<dbReference type="Pfam" id="PF13188">
    <property type="entry name" value="PAS_8"/>
    <property type="match status" value="1"/>
</dbReference>
<evidence type="ECO:0000313" key="5">
    <source>
        <dbReference type="EMBL" id="MCK7592314.1"/>
    </source>
</evidence>
<sequence length="471" mass="53400">MDQFTDISLKVFLEHAHIGVVIHRWDGTIVYANPASLQLLRMSYGQLIGHDDRDPQWNFIDENNRRLQPDEYPVNKVKRFRSPLRNEVVGVVDSSRPEVTWFSVNAYPEGHTGDDWSGEGFIVVLFSEVTSDRQNFSFRDIVEHAADVVIVTEADDIDGPTGPRIVYVNRAFEELTGYSPEEVLGETPRLLQGKLTSAEACARIREALGRKEAVRETLLNYGKTGRPYWLDMNIVPLSNRLGQVTHFAAIERNVSDSVFHADQLEQRNRDLRELKQNLQALVDRRTTELREANHRLEKLAFYDELTGIPNRRSFLDQSAQQFSRARRRGERLAFGMLDLDHFKTINDEHGHEAGDRALIAVAGCLERFFRQEDCFGRIGGEEFAFTMLLGRRGEADASAIASRLRQAIATTRVVPQGAGPLKLKASIGLCVFDPAEHDLEDAMRRADEAMYRAKQAGRDRLEVIVLGPDPD</sequence>
<dbReference type="CDD" id="cd00130">
    <property type="entry name" value="PAS"/>
    <property type="match status" value="1"/>
</dbReference>
<evidence type="ECO:0000256" key="1">
    <source>
        <dbReference type="SAM" id="Coils"/>
    </source>
</evidence>
<dbReference type="SMART" id="SM00267">
    <property type="entry name" value="GGDEF"/>
    <property type="match status" value="1"/>
</dbReference>
<dbReference type="GO" id="GO:0052621">
    <property type="term" value="F:diguanylate cyclase activity"/>
    <property type="evidence" value="ECO:0007669"/>
    <property type="project" value="UniProtKB-EC"/>
</dbReference>
<feature type="domain" description="GGDEF" evidence="4">
    <location>
        <begin position="330"/>
        <end position="466"/>
    </location>
</feature>
<dbReference type="Pfam" id="PF00990">
    <property type="entry name" value="GGDEF"/>
    <property type="match status" value="1"/>
</dbReference>
<dbReference type="InterPro" id="IPR035965">
    <property type="entry name" value="PAS-like_dom_sf"/>
</dbReference>
<dbReference type="InterPro" id="IPR000700">
    <property type="entry name" value="PAS-assoc_C"/>
</dbReference>
<dbReference type="Gene3D" id="3.30.450.20">
    <property type="entry name" value="PAS domain"/>
    <property type="match status" value="2"/>
</dbReference>
<dbReference type="SUPFAM" id="SSF55073">
    <property type="entry name" value="Nucleotide cyclase"/>
    <property type="match status" value="1"/>
</dbReference>
<keyword evidence="5" id="KW-0808">Transferase</keyword>
<dbReference type="CDD" id="cd01949">
    <property type="entry name" value="GGDEF"/>
    <property type="match status" value="1"/>
</dbReference>
<dbReference type="SUPFAM" id="SSF55785">
    <property type="entry name" value="PYP-like sensor domain (PAS domain)"/>
    <property type="match status" value="2"/>
</dbReference>
<dbReference type="EC" id="2.7.7.65" evidence="5"/>
<keyword evidence="1" id="KW-0175">Coiled coil</keyword>
<dbReference type="SMART" id="SM00091">
    <property type="entry name" value="PAS"/>
    <property type="match status" value="2"/>
</dbReference>
<dbReference type="EMBL" id="JALNMH010000001">
    <property type="protein sequence ID" value="MCK7592314.1"/>
    <property type="molecule type" value="Genomic_DNA"/>
</dbReference>
<dbReference type="InterPro" id="IPR043128">
    <property type="entry name" value="Rev_trsase/Diguanyl_cyclase"/>
</dbReference>
<dbReference type="PROSITE" id="PS50112">
    <property type="entry name" value="PAS"/>
    <property type="match status" value="1"/>
</dbReference>
<proteinExistence type="predicted"/>